<evidence type="ECO:0000313" key="1">
    <source>
        <dbReference type="EMBL" id="MBW4565707.1"/>
    </source>
</evidence>
<accession>A0A951Q6T8</accession>
<dbReference type="EMBL" id="JAHHHN010000045">
    <property type="protein sequence ID" value="MBW4565707.1"/>
    <property type="molecule type" value="Genomic_DNA"/>
</dbReference>
<reference evidence="1" key="2">
    <citation type="journal article" date="2022" name="Microbiol. Resour. Announc.">
        <title>Metagenome Sequencing to Explore Phylogenomics of Terrestrial Cyanobacteria.</title>
        <authorList>
            <person name="Ward R.D."/>
            <person name="Stajich J.E."/>
            <person name="Johansen J.R."/>
            <person name="Huntemann M."/>
            <person name="Clum A."/>
            <person name="Foster B."/>
            <person name="Foster B."/>
            <person name="Roux S."/>
            <person name="Palaniappan K."/>
            <person name="Varghese N."/>
            <person name="Mukherjee S."/>
            <person name="Reddy T.B.K."/>
            <person name="Daum C."/>
            <person name="Copeland A."/>
            <person name="Chen I.A."/>
            <person name="Ivanova N.N."/>
            <person name="Kyrpides N.C."/>
            <person name="Shapiro N."/>
            <person name="Eloe-Fadrosh E.A."/>
            <person name="Pietrasiak N."/>
        </authorList>
    </citation>
    <scope>NUCLEOTIDE SEQUENCE</scope>
    <source>
        <strain evidence="1">JT2-VF2</strain>
    </source>
</reference>
<evidence type="ECO:0000313" key="2">
    <source>
        <dbReference type="Proteomes" id="UP000715781"/>
    </source>
</evidence>
<organism evidence="1 2">
    <name type="scientific">Mojavia pulchra JT2-VF2</name>
    <dbReference type="NCBI Taxonomy" id="287848"/>
    <lineage>
        <taxon>Bacteria</taxon>
        <taxon>Bacillati</taxon>
        <taxon>Cyanobacteriota</taxon>
        <taxon>Cyanophyceae</taxon>
        <taxon>Nostocales</taxon>
        <taxon>Nostocaceae</taxon>
    </lineage>
</organism>
<reference evidence="1" key="1">
    <citation type="submission" date="2021-05" db="EMBL/GenBank/DDBJ databases">
        <authorList>
            <person name="Pietrasiak N."/>
            <person name="Ward R."/>
            <person name="Stajich J.E."/>
            <person name="Kurbessoian T."/>
        </authorList>
    </citation>
    <scope>NUCLEOTIDE SEQUENCE</scope>
    <source>
        <strain evidence="1">JT2-VF2</strain>
    </source>
</reference>
<dbReference type="AlphaFoldDB" id="A0A951Q6T8"/>
<dbReference type="Proteomes" id="UP000715781">
    <property type="component" value="Unassembled WGS sequence"/>
</dbReference>
<comment type="caution">
    <text evidence="1">The sequence shown here is derived from an EMBL/GenBank/DDBJ whole genome shotgun (WGS) entry which is preliminary data.</text>
</comment>
<proteinExistence type="predicted"/>
<sequence length="147" mass="17610">MIHEIEFGKLVVILDRQYSLSEFRTASQVIPGSYAEELVERVYNCLFKHSKNLVTEYEKYYAVEYAGFCDFLYWKYKFSKDIAMKIQSRMENSVYVAHTRDSIWMFKDETVSSVLKHILYQLGESDCNLEEETDYELEESEWEQEEI</sequence>
<name>A0A951Q6T8_9NOST</name>
<protein>
    <submittedName>
        <fullName evidence="1">Uncharacterized protein</fullName>
    </submittedName>
</protein>
<gene>
    <name evidence="1" type="ORF">KME32_32425</name>
</gene>